<dbReference type="EMBL" id="BAABKM010000002">
    <property type="protein sequence ID" value="GAA4711835.1"/>
    <property type="molecule type" value="Genomic_DNA"/>
</dbReference>
<dbReference type="RefSeq" id="WP_345522551.1">
    <property type="nucleotide sequence ID" value="NZ_BAABKM010000002.1"/>
</dbReference>
<name>A0ABP8XQQ2_9ACTN</name>
<dbReference type="Proteomes" id="UP001499974">
    <property type="component" value="Unassembled WGS sequence"/>
</dbReference>
<gene>
    <name evidence="1" type="ORF">GCM10023349_33550</name>
</gene>
<organism evidence="1 2">
    <name type="scientific">Nocardioides conyzicola</name>
    <dbReference type="NCBI Taxonomy" id="1651781"/>
    <lineage>
        <taxon>Bacteria</taxon>
        <taxon>Bacillati</taxon>
        <taxon>Actinomycetota</taxon>
        <taxon>Actinomycetes</taxon>
        <taxon>Propionibacteriales</taxon>
        <taxon>Nocardioidaceae</taxon>
        <taxon>Nocardioides</taxon>
    </lineage>
</organism>
<protein>
    <recommendedName>
        <fullName evidence="3">Winged helix-turn helix</fullName>
    </recommendedName>
</protein>
<dbReference type="Gene3D" id="1.10.10.10">
    <property type="entry name" value="Winged helix-like DNA-binding domain superfamily/Winged helix DNA-binding domain"/>
    <property type="match status" value="1"/>
</dbReference>
<evidence type="ECO:0000313" key="2">
    <source>
        <dbReference type="Proteomes" id="UP001499974"/>
    </source>
</evidence>
<dbReference type="InterPro" id="IPR009057">
    <property type="entry name" value="Homeodomain-like_sf"/>
</dbReference>
<comment type="caution">
    <text evidence="1">The sequence shown here is derived from an EMBL/GenBank/DDBJ whole genome shotgun (WGS) entry which is preliminary data.</text>
</comment>
<accession>A0ABP8XQQ2</accession>
<sequence>MPNRPAAPLQLREGDHPRLIAMTRSPTVRAGLAQRARILLLAADGLSNTEIADKVGVSRPTVLVWRQRYAERGIDGLTDLARPGRRPEASATDVLRATLAQPRRRLGVTHWSSRVLGDELGVGRGTVVRAWHTYGVQPVRGGYRFAVTPPLTGRVATVLALRIGPPESFAVLDLREPSRAGDRSDDSAAQDALHDLAAALHRDLPPAPLDAGAALLGFLDEVNRCRAHWPTASRLHLVTDGRGPVSLPALREALAVRSRISVHTARDPDRWPRMLDAWLWMAAYGAADPTTLVAGAERVRLGLAPGEVFAWSLGARSSGAEPWRLMPARPIVK</sequence>
<proteinExistence type="predicted"/>
<evidence type="ECO:0000313" key="1">
    <source>
        <dbReference type="EMBL" id="GAA4711835.1"/>
    </source>
</evidence>
<keyword evidence="2" id="KW-1185">Reference proteome</keyword>
<reference evidence="2" key="1">
    <citation type="journal article" date="2019" name="Int. J. Syst. Evol. Microbiol.">
        <title>The Global Catalogue of Microorganisms (GCM) 10K type strain sequencing project: providing services to taxonomists for standard genome sequencing and annotation.</title>
        <authorList>
            <consortium name="The Broad Institute Genomics Platform"/>
            <consortium name="The Broad Institute Genome Sequencing Center for Infectious Disease"/>
            <person name="Wu L."/>
            <person name="Ma J."/>
        </authorList>
    </citation>
    <scope>NUCLEOTIDE SEQUENCE [LARGE SCALE GENOMIC DNA]</scope>
    <source>
        <strain evidence="2">JCM 18531</strain>
    </source>
</reference>
<dbReference type="InterPro" id="IPR036388">
    <property type="entry name" value="WH-like_DNA-bd_sf"/>
</dbReference>
<dbReference type="SUPFAM" id="SSF46689">
    <property type="entry name" value="Homeodomain-like"/>
    <property type="match status" value="1"/>
</dbReference>
<evidence type="ECO:0008006" key="3">
    <source>
        <dbReference type="Google" id="ProtNLM"/>
    </source>
</evidence>
<dbReference type="Pfam" id="PF13384">
    <property type="entry name" value="HTH_23"/>
    <property type="match status" value="1"/>
</dbReference>